<organism evidence="2 3">
    <name type="scientific">Candidatus Woesebacteria bacterium RBG_16_34_12</name>
    <dbReference type="NCBI Taxonomy" id="1802480"/>
    <lineage>
        <taxon>Bacteria</taxon>
        <taxon>Candidatus Woeseibacteriota</taxon>
    </lineage>
</organism>
<evidence type="ECO:0008006" key="4">
    <source>
        <dbReference type="Google" id="ProtNLM"/>
    </source>
</evidence>
<dbReference type="InterPro" id="IPR036569">
    <property type="entry name" value="RpiB_LacA_LacB_sf"/>
</dbReference>
<dbReference type="Pfam" id="PF02502">
    <property type="entry name" value="LacAB_rpiB"/>
    <property type="match status" value="1"/>
</dbReference>
<evidence type="ECO:0000313" key="2">
    <source>
        <dbReference type="EMBL" id="OGM11986.1"/>
    </source>
</evidence>
<evidence type="ECO:0000313" key="3">
    <source>
        <dbReference type="Proteomes" id="UP000177053"/>
    </source>
</evidence>
<dbReference type="Proteomes" id="UP000177053">
    <property type="component" value="Unassembled WGS sequence"/>
</dbReference>
<dbReference type="AlphaFoldDB" id="A0A1F7XAD4"/>
<dbReference type="EMBL" id="MGFS01000006">
    <property type="protein sequence ID" value="OGM11986.1"/>
    <property type="molecule type" value="Genomic_DNA"/>
</dbReference>
<dbReference type="SUPFAM" id="SSF89623">
    <property type="entry name" value="Ribose/Galactose isomerase RpiB/AlsB"/>
    <property type="match status" value="1"/>
</dbReference>
<comment type="similarity">
    <text evidence="1">Belongs to the LacAB/RpiB family.</text>
</comment>
<dbReference type="GO" id="GO:0019316">
    <property type="term" value="P:D-allose catabolic process"/>
    <property type="evidence" value="ECO:0007669"/>
    <property type="project" value="TreeGrafter"/>
</dbReference>
<proteinExistence type="inferred from homology"/>
<evidence type="ECO:0000256" key="1">
    <source>
        <dbReference type="ARBA" id="ARBA00008754"/>
    </source>
</evidence>
<dbReference type="NCBIfam" id="TIGR00689">
    <property type="entry name" value="rpiB_lacA_lacB"/>
    <property type="match status" value="1"/>
</dbReference>
<dbReference type="InterPro" id="IPR003500">
    <property type="entry name" value="RpiB_LacA_LacB"/>
</dbReference>
<dbReference type="GO" id="GO:0009052">
    <property type="term" value="P:pentose-phosphate shunt, non-oxidative branch"/>
    <property type="evidence" value="ECO:0007669"/>
    <property type="project" value="TreeGrafter"/>
</dbReference>
<gene>
    <name evidence="2" type="ORF">A2Z22_04875</name>
</gene>
<dbReference type="GO" id="GO:0004751">
    <property type="term" value="F:ribose-5-phosphate isomerase activity"/>
    <property type="evidence" value="ECO:0007669"/>
    <property type="project" value="TreeGrafter"/>
</dbReference>
<reference evidence="2 3" key="1">
    <citation type="journal article" date="2016" name="Nat. Commun.">
        <title>Thousands of microbial genomes shed light on interconnected biogeochemical processes in an aquifer system.</title>
        <authorList>
            <person name="Anantharaman K."/>
            <person name="Brown C.T."/>
            <person name="Hug L.A."/>
            <person name="Sharon I."/>
            <person name="Castelle C.J."/>
            <person name="Probst A.J."/>
            <person name="Thomas B.C."/>
            <person name="Singh A."/>
            <person name="Wilkins M.J."/>
            <person name="Karaoz U."/>
            <person name="Brodie E.L."/>
            <person name="Williams K.H."/>
            <person name="Hubbard S.S."/>
            <person name="Banfield J.F."/>
        </authorList>
    </citation>
    <scope>NUCLEOTIDE SEQUENCE [LARGE SCALE GENOMIC DNA]</scope>
</reference>
<dbReference type="PANTHER" id="PTHR30345:SF0">
    <property type="entry name" value="DNA DAMAGE-REPAIR_TOLERATION PROTEIN DRT102"/>
    <property type="match status" value="1"/>
</dbReference>
<comment type="caution">
    <text evidence="2">The sequence shown here is derived from an EMBL/GenBank/DDBJ whole genome shotgun (WGS) entry which is preliminary data.</text>
</comment>
<dbReference type="NCBIfam" id="NF004051">
    <property type="entry name" value="PRK05571.1"/>
    <property type="match status" value="1"/>
</dbReference>
<protein>
    <recommendedName>
        <fullName evidence="4">Ribose-5-phosphate isomerase</fullName>
    </recommendedName>
</protein>
<name>A0A1F7XAD4_9BACT</name>
<accession>A0A1F7XAD4</accession>
<dbReference type="PANTHER" id="PTHR30345">
    <property type="entry name" value="RIBOSE-5-PHOSPHATE ISOMERASE B"/>
    <property type="match status" value="1"/>
</dbReference>
<sequence length="150" mass="16426">MKIYIASDHGGYQLKGELKDHLTSLGYAVEDIGAFRLNPLDDYTDFVFPLAEKVGQSGTSLGVVVGRSGNGEAIAANKVKGVRAAVCLNEAMAQKSREHNNANILALGSDFIDLETAKKIVNAFLETTYPALERHQRRLDKIAEYESRQV</sequence>
<dbReference type="Gene3D" id="3.40.1400.10">
    <property type="entry name" value="Sugar-phosphate isomerase, RpiB/LacA/LacB"/>
    <property type="match status" value="1"/>
</dbReference>
<dbReference type="PIRSF" id="PIRSF005384">
    <property type="entry name" value="RpiB_LacA_B"/>
    <property type="match status" value="1"/>
</dbReference>